<organism evidence="9 10">
    <name type="scientific">Chrysophaeum taylorii</name>
    <dbReference type="NCBI Taxonomy" id="2483200"/>
    <lineage>
        <taxon>Eukaryota</taxon>
        <taxon>Sar</taxon>
        <taxon>Stramenopiles</taxon>
        <taxon>Ochrophyta</taxon>
        <taxon>Pelagophyceae</taxon>
        <taxon>Pelagomonadales</taxon>
        <taxon>Pelagomonadaceae</taxon>
        <taxon>Chrysophaeum</taxon>
    </lineage>
</organism>
<evidence type="ECO:0000256" key="4">
    <source>
        <dbReference type="ARBA" id="ARBA00022989"/>
    </source>
</evidence>
<dbReference type="InterPro" id="IPR019537">
    <property type="entry name" value="TMEM65"/>
</dbReference>
<feature type="domain" description="EF-hand" evidence="8">
    <location>
        <begin position="55"/>
        <end position="90"/>
    </location>
</feature>
<dbReference type="InterPro" id="IPR011992">
    <property type="entry name" value="EF-hand-dom_pair"/>
</dbReference>
<dbReference type="PROSITE" id="PS50222">
    <property type="entry name" value="EF_HAND_2"/>
    <property type="match status" value="1"/>
</dbReference>
<evidence type="ECO:0000256" key="5">
    <source>
        <dbReference type="ARBA" id="ARBA00023136"/>
    </source>
</evidence>
<evidence type="ECO:0000256" key="7">
    <source>
        <dbReference type="SAM" id="Phobius"/>
    </source>
</evidence>
<evidence type="ECO:0000256" key="2">
    <source>
        <dbReference type="ARBA" id="ARBA00022692"/>
    </source>
</evidence>
<keyword evidence="4 7" id="KW-1133">Transmembrane helix</keyword>
<feature type="transmembrane region" description="Helical" evidence="7">
    <location>
        <begin position="111"/>
        <end position="133"/>
    </location>
</feature>
<keyword evidence="2 7" id="KW-0812">Transmembrane</keyword>
<accession>A0AAD7UHH2</accession>
<dbReference type="GO" id="GO:0005739">
    <property type="term" value="C:mitochondrion"/>
    <property type="evidence" value="ECO:0007669"/>
    <property type="project" value="TreeGrafter"/>
</dbReference>
<dbReference type="SUPFAM" id="SSF47473">
    <property type="entry name" value="EF-hand"/>
    <property type="match status" value="1"/>
</dbReference>
<dbReference type="AlphaFoldDB" id="A0AAD7UHH2"/>
<evidence type="ECO:0000313" key="9">
    <source>
        <dbReference type="EMBL" id="KAJ8606145.1"/>
    </source>
</evidence>
<dbReference type="PANTHER" id="PTHR21706">
    <property type="entry name" value="TRANSMEMBRANE PROTEIN 65"/>
    <property type="match status" value="1"/>
</dbReference>
<evidence type="ECO:0000256" key="1">
    <source>
        <dbReference type="ARBA" id="ARBA00004141"/>
    </source>
</evidence>
<sequence length="245" mass="26002">MAMRLYRILLRPFATPSRRMSGLADEAQAAAFVEKLSKSEFDALVVSCGRRLVRENPIDAECLMAKADKNDDGVLDATEFLSFWRRQGPRMLLHSAAAGAEPPSARQLRRLAVISAIPCIIFGFLDNSIMLVAGDAIDSTIGLKFGLSAMACAAFGNVIADATGQLSGGTVDAVLRPYLPNPRLTTQQQTSGHVRATHTLASTLGIIVGCLAGCAPLLFLNTSATSPSQTTDDGQRASHPNSEKG</sequence>
<comment type="subcellular location">
    <subcellularLocation>
        <location evidence="1">Membrane</location>
        <topology evidence="1">Multi-pass membrane protein</topology>
    </subcellularLocation>
</comment>
<feature type="region of interest" description="Disordered" evidence="6">
    <location>
        <begin position="225"/>
        <end position="245"/>
    </location>
</feature>
<evidence type="ECO:0000256" key="3">
    <source>
        <dbReference type="ARBA" id="ARBA00022837"/>
    </source>
</evidence>
<keyword evidence="10" id="KW-1185">Reference proteome</keyword>
<proteinExistence type="predicted"/>
<keyword evidence="3" id="KW-0106">Calcium</keyword>
<feature type="compositionally biased region" description="Basic and acidic residues" evidence="6">
    <location>
        <begin position="233"/>
        <end position="245"/>
    </location>
</feature>
<gene>
    <name evidence="9" type="ORF">CTAYLR_010728</name>
</gene>
<protein>
    <recommendedName>
        <fullName evidence="8">EF-hand domain-containing protein</fullName>
    </recommendedName>
</protein>
<dbReference type="Proteomes" id="UP001230188">
    <property type="component" value="Unassembled WGS sequence"/>
</dbReference>
<keyword evidence="5 7" id="KW-0472">Membrane</keyword>
<feature type="transmembrane region" description="Helical" evidence="7">
    <location>
        <begin position="200"/>
        <end position="220"/>
    </location>
</feature>
<dbReference type="EMBL" id="JAQMWT010000292">
    <property type="protein sequence ID" value="KAJ8606145.1"/>
    <property type="molecule type" value="Genomic_DNA"/>
</dbReference>
<comment type="caution">
    <text evidence="9">The sequence shown here is derived from an EMBL/GenBank/DDBJ whole genome shotgun (WGS) entry which is preliminary data.</text>
</comment>
<dbReference type="Gene3D" id="1.10.238.10">
    <property type="entry name" value="EF-hand"/>
    <property type="match status" value="1"/>
</dbReference>
<reference evidence="9" key="1">
    <citation type="submission" date="2023-01" db="EMBL/GenBank/DDBJ databases">
        <title>Metagenome sequencing of chrysophaentin producing Chrysophaeum taylorii.</title>
        <authorList>
            <person name="Davison J."/>
            <person name="Bewley C."/>
        </authorList>
    </citation>
    <scope>NUCLEOTIDE SEQUENCE</scope>
    <source>
        <strain evidence="9">NIES-1699</strain>
    </source>
</reference>
<dbReference type="GO" id="GO:0016020">
    <property type="term" value="C:membrane"/>
    <property type="evidence" value="ECO:0007669"/>
    <property type="project" value="UniProtKB-SubCell"/>
</dbReference>
<evidence type="ECO:0000256" key="6">
    <source>
        <dbReference type="SAM" id="MobiDB-lite"/>
    </source>
</evidence>
<dbReference type="PROSITE" id="PS00018">
    <property type="entry name" value="EF_HAND_1"/>
    <property type="match status" value="1"/>
</dbReference>
<dbReference type="InterPro" id="IPR002048">
    <property type="entry name" value="EF_hand_dom"/>
</dbReference>
<evidence type="ECO:0000313" key="10">
    <source>
        <dbReference type="Proteomes" id="UP001230188"/>
    </source>
</evidence>
<dbReference type="PANTHER" id="PTHR21706:SF15">
    <property type="entry name" value="TRANSMEMBRANE PROTEIN 65"/>
    <property type="match status" value="1"/>
</dbReference>
<dbReference type="Pfam" id="PF10507">
    <property type="entry name" value="TMEM65"/>
    <property type="match status" value="1"/>
</dbReference>
<name>A0AAD7UHH2_9STRA</name>
<evidence type="ECO:0000259" key="8">
    <source>
        <dbReference type="PROSITE" id="PS50222"/>
    </source>
</evidence>
<dbReference type="GO" id="GO:0005509">
    <property type="term" value="F:calcium ion binding"/>
    <property type="evidence" value="ECO:0007669"/>
    <property type="project" value="InterPro"/>
</dbReference>
<dbReference type="InterPro" id="IPR018247">
    <property type="entry name" value="EF_Hand_1_Ca_BS"/>
</dbReference>